<protein>
    <submittedName>
        <fullName evidence="7">Ring finger protein 17</fullName>
    </submittedName>
</protein>
<evidence type="ECO:0000259" key="6">
    <source>
        <dbReference type="PROSITE" id="PS50304"/>
    </source>
</evidence>
<dbReference type="PANTHER" id="PTHR16442:SF1">
    <property type="entry name" value="RING FINGER PROTEIN 17"/>
    <property type="match status" value="1"/>
</dbReference>
<dbReference type="SMART" id="SM00184">
    <property type="entry name" value="RING"/>
    <property type="match status" value="1"/>
</dbReference>
<dbReference type="FunCoup" id="A0A3P8VH72">
    <property type="interactions" value="167"/>
</dbReference>
<dbReference type="PROSITE" id="PS50089">
    <property type="entry name" value="ZF_RING_2"/>
    <property type="match status" value="1"/>
</dbReference>
<accession>A0A3P8VH72</accession>
<dbReference type="SUPFAM" id="SSF63748">
    <property type="entry name" value="Tudor/PWWP/MBT"/>
    <property type="match status" value="4"/>
</dbReference>
<dbReference type="Gene3D" id="2.40.50.90">
    <property type="match status" value="4"/>
</dbReference>
<evidence type="ECO:0000256" key="3">
    <source>
        <dbReference type="ARBA" id="ARBA00022833"/>
    </source>
</evidence>
<dbReference type="Pfam" id="PF00567">
    <property type="entry name" value="TUDOR"/>
    <property type="match status" value="4"/>
</dbReference>
<evidence type="ECO:0000313" key="7">
    <source>
        <dbReference type="Ensembl" id="ENSCSEP00000013614.1"/>
    </source>
</evidence>
<dbReference type="GO" id="GO:0008270">
    <property type="term" value="F:zinc ion binding"/>
    <property type="evidence" value="ECO:0007669"/>
    <property type="project" value="UniProtKB-KW"/>
</dbReference>
<evidence type="ECO:0000256" key="2">
    <source>
        <dbReference type="ARBA" id="ARBA00022771"/>
    </source>
</evidence>
<reference evidence="7" key="2">
    <citation type="submission" date="2025-08" db="UniProtKB">
        <authorList>
            <consortium name="Ensembl"/>
        </authorList>
    </citation>
    <scope>IDENTIFICATION</scope>
</reference>
<keyword evidence="8" id="KW-1185">Reference proteome</keyword>
<dbReference type="InterPro" id="IPR002999">
    <property type="entry name" value="Tudor"/>
</dbReference>
<evidence type="ECO:0000256" key="4">
    <source>
        <dbReference type="PROSITE-ProRule" id="PRU00175"/>
    </source>
</evidence>
<dbReference type="GeneTree" id="ENSGT00940000157559"/>
<dbReference type="SMART" id="SM00333">
    <property type="entry name" value="TUDOR"/>
    <property type="match status" value="4"/>
</dbReference>
<dbReference type="InterPro" id="IPR035437">
    <property type="entry name" value="SNase_OB-fold_sf"/>
</dbReference>
<feature type="domain" description="RING-type" evidence="5">
    <location>
        <begin position="12"/>
        <end position="59"/>
    </location>
</feature>
<dbReference type="Gene3D" id="2.30.30.140">
    <property type="match status" value="4"/>
</dbReference>
<keyword evidence="2 4" id="KW-0863">Zinc-finger</keyword>
<dbReference type="Proteomes" id="UP000265120">
    <property type="component" value="Chromosome 16"/>
</dbReference>
<evidence type="ECO:0000259" key="5">
    <source>
        <dbReference type="PROSITE" id="PS50089"/>
    </source>
</evidence>
<dbReference type="STRING" id="244447.ENSCSEP00000013614"/>
<dbReference type="Gene3D" id="3.30.40.10">
    <property type="entry name" value="Zinc/RING finger domain, C3HC4 (zinc finger)"/>
    <property type="match status" value="1"/>
</dbReference>
<evidence type="ECO:0000256" key="1">
    <source>
        <dbReference type="ARBA" id="ARBA00022723"/>
    </source>
</evidence>
<dbReference type="Ensembl" id="ENSCSET00000013773.1">
    <property type="protein sequence ID" value="ENSCSEP00000013614.1"/>
    <property type="gene ID" value="ENSCSEG00000008626.1"/>
</dbReference>
<dbReference type="InterPro" id="IPR001841">
    <property type="entry name" value="Znf_RING"/>
</dbReference>
<dbReference type="InParanoid" id="A0A3P8VH72"/>
<dbReference type="PROSITE" id="PS50304">
    <property type="entry name" value="TUDOR"/>
    <property type="match status" value="2"/>
</dbReference>
<evidence type="ECO:0000313" key="8">
    <source>
        <dbReference type="Proteomes" id="UP000265120"/>
    </source>
</evidence>
<sequence length="1421" mass="160038">MDGQHIPDAVTCHNCGEAFTLPEDETEGNLPRILLCSHIFCTSCLHSIQHESVIKCPECAVETNLPEGGVFCLQEDSRIMGLIYTAKMNKTKRSGWIYSACNSAYAFKCVILMNHNKLIHFQTLLHNFALYFMQPVDTEKIRKVVDKALAQASENLVQLEHIHKILTTGLEEQVKREKAHLMAEIKHATEKAVTAIYKWRNMQLNQLSDLEARFSTTHMEICHVQQRIKALENAVQMTREVQRVPFLEQYCCLDKVLETLHSQVDQELFDMKCITQSAGIRFVLNPCLLPGLLVIKKSLVVVLIPRDCEDLSVPGLSQCKMFWLIVTFFSLKVLFQGPSKSHMPSNISRNSLLQLAEDRSRKVVLPRPSHLSSPQRWDQRIQFVFIVFPVTQWVVVSHIVSPSHFYVRYVSEKKESEILSRKINHFSHMDTSFFTSTDTVETGVAVAVTRNDGVSTDKVTTPESLLQAVNQQIRKVNDLVKVELMQFAPQAIRCSLNNLVPYDPTKGWSKEAQVEFRNIVGSATLEMRPLGHDRESLLVDLTKAPMDQASDVSISVREYLVFIEVARFYSPLALGKTPLQYYPPVCPSVSTEVDAVVSHINNPADFYIQLVESMEFLLLSRKLQDCYNAVTGQDDLSVYCPAIGQACVARYDDQLWYRAHVIGHPGGRKVQVQFVDFGNIKIMSVSDVKKVKNEFLALPAMAVHCCLSDVIPLEGEQTWSDKCTHRFINLAHQKLVTIVATGAVYFCFSKSKQSTSSGGDAAVWDPPLEHISATEDVESVETKEKYKEILDIQQILKLSSQFTNLKVRVSHVNSPSSFYVQLLQFSSWLKRICDLVEQDCVLKEPEEVVWKTDMYCAALINGVWERGRICSDVTSTNIAEVIRCDHGNKVKLHINNLRLLPGSLVGALALECTLTDIRPAGGRSTWTATACDLISSCLTGVTAIMTIKPPVPVTLFCSSKKGHSLSFADFLASEGVALRIRKPRFVFLSLDAIPFISQISLYSCPPKPYPRKMVSAEIVKTKLYDPPQLPCLSHIQIHVSAIGDNGLIYIRTQNTGRQYEQLRERIQKSMKTLPIQKPYTWKSVKGCAVIGSDMLWHRGELLELLGGHVKVRYVDCGLVENIPVVHVYPKLLCEEVPQLCIPCQLHGVNPIGGTWQPEAVALMREMLVNRSVDMELPSDPRGPVTVELYLDGLSLSKILCHFKHASMDRSVQQKVLLHSLTFVLPKLPEEGEHFHVSVKHLWTPNEHKVLGVLLSFLQLFLWPLEGTSNSFGKTELTQRLCFPGCPCLAEYSDLKYYRAKVMEISSVEPVTILVHHVDFGSYDTVPTSRLRQIPPALLQFPLQALKVRVSGLKAPSSNTHETVLPYSPKWSVRAMLDMIRLLENNVTTALVVEPELTVQLYNQDKELVYLPLVKSGLADLE</sequence>
<reference evidence="7 8" key="1">
    <citation type="journal article" date="2014" name="Nat. Genet.">
        <title>Whole-genome sequence of a flatfish provides insights into ZW sex chromosome evolution and adaptation to a benthic lifestyle.</title>
        <authorList>
            <person name="Chen S."/>
            <person name="Zhang G."/>
            <person name="Shao C."/>
            <person name="Huang Q."/>
            <person name="Liu G."/>
            <person name="Zhang P."/>
            <person name="Song W."/>
            <person name="An N."/>
            <person name="Chalopin D."/>
            <person name="Volff J.N."/>
            <person name="Hong Y."/>
            <person name="Li Q."/>
            <person name="Sha Z."/>
            <person name="Zhou H."/>
            <person name="Xie M."/>
            <person name="Yu Q."/>
            <person name="Liu Y."/>
            <person name="Xiang H."/>
            <person name="Wang N."/>
            <person name="Wu K."/>
            <person name="Yang C."/>
            <person name="Zhou Q."/>
            <person name="Liao X."/>
            <person name="Yang L."/>
            <person name="Hu Q."/>
            <person name="Zhang J."/>
            <person name="Meng L."/>
            <person name="Jin L."/>
            <person name="Tian Y."/>
            <person name="Lian J."/>
            <person name="Yang J."/>
            <person name="Miao G."/>
            <person name="Liu S."/>
            <person name="Liang Z."/>
            <person name="Yan F."/>
            <person name="Li Y."/>
            <person name="Sun B."/>
            <person name="Zhang H."/>
            <person name="Zhang J."/>
            <person name="Zhu Y."/>
            <person name="Du M."/>
            <person name="Zhao Y."/>
            <person name="Schartl M."/>
            <person name="Tang Q."/>
            <person name="Wang J."/>
        </authorList>
    </citation>
    <scope>NUCLEOTIDE SEQUENCE</scope>
</reference>
<dbReference type="InterPro" id="IPR017907">
    <property type="entry name" value="Znf_RING_CS"/>
</dbReference>
<organism evidence="7 8">
    <name type="scientific">Cynoglossus semilaevis</name>
    <name type="common">Tongue sole</name>
    <dbReference type="NCBI Taxonomy" id="244447"/>
    <lineage>
        <taxon>Eukaryota</taxon>
        <taxon>Metazoa</taxon>
        <taxon>Chordata</taxon>
        <taxon>Craniata</taxon>
        <taxon>Vertebrata</taxon>
        <taxon>Euteleostomi</taxon>
        <taxon>Actinopterygii</taxon>
        <taxon>Neopterygii</taxon>
        <taxon>Teleostei</taxon>
        <taxon>Neoteleostei</taxon>
        <taxon>Acanthomorphata</taxon>
        <taxon>Carangaria</taxon>
        <taxon>Pleuronectiformes</taxon>
        <taxon>Pleuronectoidei</taxon>
        <taxon>Cynoglossidae</taxon>
        <taxon>Cynoglossinae</taxon>
        <taxon>Cynoglossus</taxon>
    </lineage>
</organism>
<feature type="domain" description="Tudor" evidence="6">
    <location>
        <begin position="1280"/>
        <end position="1340"/>
    </location>
</feature>
<keyword evidence="3" id="KW-0862">Zinc</keyword>
<name>A0A3P8VH72_CYNSE</name>
<dbReference type="PANTHER" id="PTHR16442">
    <property type="entry name" value="RING FINGER PROTEIN 17"/>
    <property type="match status" value="1"/>
</dbReference>
<proteinExistence type="predicted"/>
<dbReference type="PROSITE" id="PS00518">
    <property type="entry name" value="ZF_RING_1"/>
    <property type="match status" value="1"/>
</dbReference>
<reference evidence="7" key="3">
    <citation type="submission" date="2025-09" db="UniProtKB">
        <authorList>
            <consortium name="Ensembl"/>
        </authorList>
    </citation>
    <scope>IDENTIFICATION</scope>
</reference>
<keyword evidence="1" id="KW-0479">Metal-binding</keyword>
<feature type="domain" description="Tudor" evidence="6">
    <location>
        <begin position="640"/>
        <end position="698"/>
    </location>
</feature>
<dbReference type="InterPro" id="IPR013083">
    <property type="entry name" value="Znf_RING/FYVE/PHD"/>
</dbReference>
<dbReference type="SUPFAM" id="SSF57850">
    <property type="entry name" value="RING/U-box"/>
    <property type="match status" value="1"/>
</dbReference>